<accession>A0A1H8MA88</accession>
<proteinExistence type="inferred from homology"/>
<comment type="similarity">
    <text evidence="7">Belongs to the FMN-dependent alpha-hydroxy acid dehydrogenase family.</text>
</comment>
<comment type="catalytic activity">
    <reaction evidence="11">
        <text>2-hydroxyoctadecanoate + O2 = 2-oxooctadecanoate + H2O2</text>
        <dbReference type="Rhea" id="RHEA:68964"/>
        <dbReference type="ChEBI" id="CHEBI:15379"/>
        <dbReference type="ChEBI" id="CHEBI:16240"/>
        <dbReference type="ChEBI" id="CHEBI:17162"/>
        <dbReference type="ChEBI" id="CHEBI:76724"/>
    </reaction>
</comment>
<dbReference type="InterPro" id="IPR037396">
    <property type="entry name" value="FMN_HAD"/>
</dbReference>
<comment type="catalytic activity">
    <reaction evidence="12">
        <text>2-hydroxyoctanoate + O2 = 2-oxooctanoate + H2O2</text>
        <dbReference type="Rhea" id="RHEA:67940"/>
        <dbReference type="ChEBI" id="CHEBI:15379"/>
        <dbReference type="ChEBI" id="CHEBI:16240"/>
        <dbReference type="ChEBI" id="CHEBI:133514"/>
        <dbReference type="ChEBI" id="CHEBI:176689"/>
    </reaction>
</comment>
<evidence type="ECO:0000259" key="16">
    <source>
        <dbReference type="PROSITE" id="PS51349"/>
    </source>
</evidence>
<dbReference type="GO" id="GO:0003973">
    <property type="term" value="F:(S)-2-hydroxy-acid oxidase activity"/>
    <property type="evidence" value="ECO:0007669"/>
    <property type="project" value="UniProtKB-EC"/>
</dbReference>
<keyword evidence="17" id="KW-0413">Isomerase</keyword>
<dbReference type="EC" id="1.1.3.15" evidence="3"/>
<evidence type="ECO:0000256" key="5">
    <source>
        <dbReference type="ARBA" id="ARBA00022643"/>
    </source>
</evidence>
<organism evidence="17 18">
    <name type="scientific">Amphibacillus marinus</name>
    <dbReference type="NCBI Taxonomy" id="872970"/>
    <lineage>
        <taxon>Bacteria</taxon>
        <taxon>Bacillati</taxon>
        <taxon>Bacillota</taxon>
        <taxon>Bacilli</taxon>
        <taxon>Bacillales</taxon>
        <taxon>Bacillaceae</taxon>
        <taxon>Amphibacillus</taxon>
    </lineage>
</organism>
<feature type="binding site" evidence="15">
    <location>
        <position position="271"/>
    </location>
    <ligand>
        <name>glyoxylate</name>
        <dbReference type="ChEBI" id="CHEBI:36655"/>
    </ligand>
</feature>
<feature type="binding site" evidence="15">
    <location>
        <position position="165"/>
    </location>
    <ligand>
        <name>FMN</name>
        <dbReference type="ChEBI" id="CHEBI:58210"/>
    </ligand>
</feature>
<dbReference type="PANTHER" id="PTHR10578:SF143">
    <property type="entry name" value="FMN-DEPENDENT ALPHA-HYDROXY ACID DEHYDROGENASE PB1A11.03"/>
    <property type="match status" value="1"/>
</dbReference>
<gene>
    <name evidence="17" type="ORF">SAMN04488134_10488</name>
</gene>
<dbReference type="STRING" id="872970.SAMN04488134_10488"/>
<evidence type="ECO:0000256" key="14">
    <source>
        <dbReference type="PIRSR" id="PIRSR000138-1"/>
    </source>
</evidence>
<evidence type="ECO:0000313" key="18">
    <source>
        <dbReference type="Proteomes" id="UP000199300"/>
    </source>
</evidence>
<dbReference type="OrthoDB" id="9770452at2"/>
<comment type="catalytic activity">
    <reaction evidence="1">
        <text>a (2S)-2-hydroxycarboxylate + O2 = a 2-oxocarboxylate + H2O2</text>
        <dbReference type="Rhea" id="RHEA:16789"/>
        <dbReference type="ChEBI" id="CHEBI:15379"/>
        <dbReference type="ChEBI" id="CHEBI:16240"/>
        <dbReference type="ChEBI" id="CHEBI:35179"/>
        <dbReference type="ChEBI" id="CHEBI:58123"/>
        <dbReference type="EC" id="1.1.3.15"/>
    </reaction>
</comment>
<feature type="active site" description="Proton acceptor" evidence="14">
    <location>
        <position position="271"/>
    </location>
</feature>
<evidence type="ECO:0000256" key="15">
    <source>
        <dbReference type="PIRSR" id="PIRSR000138-2"/>
    </source>
</evidence>
<evidence type="ECO:0000256" key="9">
    <source>
        <dbReference type="ARBA" id="ARBA00048754"/>
    </source>
</evidence>
<evidence type="ECO:0000256" key="10">
    <source>
        <dbReference type="ARBA" id="ARBA00050549"/>
    </source>
</evidence>
<feature type="binding site" evidence="15">
    <location>
        <position position="247"/>
    </location>
    <ligand>
        <name>FMN</name>
        <dbReference type="ChEBI" id="CHEBI:58210"/>
    </ligand>
</feature>
<dbReference type="InterPro" id="IPR012133">
    <property type="entry name" value="Alpha-hydoxy_acid_DH_FMN"/>
</dbReference>
<feature type="binding site" evidence="15">
    <location>
        <position position="33"/>
    </location>
    <ligand>
        <name>glyoxylate</name>
        <dbReference type="ChEBI" id="CHEBI:36655"/>
    </ligand>
</feature>
<dbReference type="InterPro" id="IPR008259">
    <property type="entry name" value="FMN_hydac_DH_AS"/>
</dbReference>
<comment type="catalytic activity">
    <reaction evidence="9">
        <text>(S)-lactate + O2 = pyruvate + H2O2</text>
        <dbReference type="Rhea" id="RHEA:55868"/>
        <dbReference type="ChEBI" id="CHEBI:15361"/>
        <dbReference type="ChEBI" id="CHEBI:15379"/>
        <dbReference type="ChEBI" id="CHEBI:16240"/>
        <dbReference type="ChEBI" id="CHEBI:16651"/>
    </reaction>
    <physiologicalReaction direction="left-to-right" evidence="9">
        <dbReference type="Rhea" id="RHEA:55869"/>
    </physiologicalReaction>
</comment>
<dbReference type="AlphaFoldDB" id="A0A1H8MA88"/>
<feature type="binding site" evidence="15">
    <location>
        <position position="269"/>
    </location>
    <ligand>
        <name>FMN</name>
        <dbReference type="ChEBI" id="CHEBI:58210"/>
    </ligand>
</feature>
<keyword evidence="4 15" id="KW-0285">Flavoprotein</keyword>
<comment type="cofactor">
    <cofactor evidence="2">
        <name>FMN</name>
        <dbReference type="ChEBI" id="CHEBI:58210"/>
    </cofactor>
</comment>
<dbReference type="PROSITE" id="PS51349">
    <property type="entry name" value="FMN_HYDROXY_ACID_DH_2"/>
    <property type="match status" value="1"/>
</dbReference>
<evidence type="ECO:0000256" key="1">
    <source>
        <dbReference type="ARBA" id="ARBA00000616"/>
    </source>
</evidence>
<keyword evidence="5 15" id="KW-0288">FMN</keyword>
<dbReference type="Gene3D" id="3.20.20.70">
    <property type="entry name" value="Aldolase class I"/>
    <property type="match status" value="1"/>
</dbReference>
<feature type="binding site" evidence="15">
    <location>
        <position position="137"/>
    </location>
    <ligand>
        <name>FMN</name>
        <dbReference type="ChEBI" id="CHEBI:58210"/>
    </ligand>
</feature>
<keyword evidence="18" id="KW-1185">Reference proteome</keyword>
<dbReference type="RefSeq" id="WP_091496466.1">
    <property type="nucleotide sequence ID" value="NZ_FODJ01000004.1"/>
</dbReference>
<keyword evidence="6" id="KW-0560">Oxidoreductase</keyword>
<name>A0A1H8MA88_9BACI</name>
<evidence type="ECO:0000256" key="12">
    <source>
        <dbReference type="ARBA" id="ARBA00052949"/>
    </source>
</evidence>
<dbReference type="Pfam" id="PF01070">
    <property type="entry name" value="FMN_dh"/>
    <property type="match status" value="1"/>
</dbReference>
<dbReference type="GO" id="GO:0010181">
    <property type="term" value="F:FMN binding"/>
    <property type="evidence" value="ECO:0007669"/>
    <property type="project" value="InterPro"/>
</dbReference>
<evidence type="ECO:0000256" key="8">
    <source>
        <dbReference type="ARBA" id="ARBA00029513"/>
    </source>
</evidence>
<feature type="binding site" evidence="15">
    <location>
        <position position="274"/>
    </location>
    <ligand>
        <name>glyoxylate</name>
        <dbReference type="ChEBI" id="CHEBI:36655"/>
    </ligand>
</feature>
<evidence type="ECO:0000256" key="13">
    <source>
        <dbReference type="ARBA" id="ARBA00079803"/>
    </source>
</evidence>
<feature type="binding site" evidence="15">
    <location>
        <position position="139"/>
    </location>
    <ligand>
        <name>glyoxylate</name>
        <dbReference type="ChEBI" id="CHEBI:36655"/>
    </ligand>
</feature>
<evidence type="ECO:0000256" key="6">
    <source>
        <dbReference type="ARBA" id="ARBA00023002"/>
    </source>
</evidence>
<dbReference type="GO" id="GO:0016853">
    <property type="term" value="F:isomerase activity"/>
    <property type="evidence" value="ECO:0007669"/>
    <property type="project" value="UniProtKB-KW"/>
</dbReference>
<dbReference type="FunFam" id="3.20.20.70:FF:000029">
    <property type="entry name" value="L-lactate dehydrogenase"/>
    <property type="match status" value="1"/>
</dbReference>
<evidence type="ECO:0000256" key="7">
    <source>
        <dbReference type="ARBA" id="ARBA00024042"/>
    </source>
</evidence>
<feature type="binding site" evidence="15">
    <location>
        <begin position="325"/>
        <end position="326"/>
    </location>
    <ligand>
        <name>FMN</name>
        <dbReference type="ChEBI" id="CHEBI:58210"/>
    </ligand>
</feature>
<dbReference type="PIRSF" id="PIRSF000138">
    <property type="entry name" value="Al-hdrx_acd_dh"/>
    <property type="match status" value="1"/>
</dbReference>
<evidence type="ECO:0000256" key="3">
    <source>
        <dbReference type="ARBA" id="ARBA00013087"/>
    </source>
</evidence>
<protein>
    <recommendedName>
        <fullName evidence="8">L-lactate oxidase</fullName>
        <ecNumber evidence="3">1.1.3.15</ecNumber>
    </recommendedName>
    <alternativeName>
        <fullName evidence="13">(S)-2-hydroxy-acid oxidase</fullName>
    </alternativeName>
</protein>
<dbReference type="EMBL" id="FODJ01000004">
    <property type="protein sequence ID" value="SEO14214.1"/>
    <property type="molecule type" value="Genomic_DNA"/>
</dbReference>
<evidence type="ECO:0000313" key="17">
    <source>
        <dbReference type="EMBL" id="SEO14214.1"/>
    </source>
</evidence>
<evidence type="ECO:0000256" key="2">
    <source>
        <dbReference type="ARBA" id="ARBA00001917"/>
    </source>
</evidence>
<dbReference type="SUPFAM" id="SSF51395">
    <property type="entry name" value="FMN-linked oxidoreductases"/>
    <property type="match status" value="1"/>
</dbReference>
<feature type="binding site" evidence="15">
    <location>
        <position position="174"/>
    </location>
    <ligand>
        <name>glyoxylate</name>
        <dbReference type="ChEBI" id="CHEBI:36655"/>
    </ligand>
</feature>
<reference evidence="17 18" key="1">
    <citation type="submission" date="2016-10" db="EMBL/GenBank/DDBJ databases">
        <authorList>
            <person name="de Groot N.N."/>
        </authorList>
    </citation>
    <scope>NUCLEOTIDE SEQUENCE [LARGE SCALE GENOMIC DNA]</scope>
    <source>
        <strain evidence="17 18">CGMCC 1.10434</strain>
    </source>
</reference>
<sequence length="374" mass="41044">MSSMERFQTDLPFSFHDWEELAQQELDPGAFGYIQSGSGNETTLRHNEQAFEKWSIIPRVLADVSAQDPTVKLFSREHQVPILLAPVGFQGIVHPEGERASASSASENGFPFITSTVSSVSIEGIAKLMNDVPYYFQLYWPNDHDVAVSFIKRAEQAQYAGIVVTVDTPFLGWRERDLSNHYFPMQTGAGIENFVSDQVFQAKYNSDQSLTKADFIKTIQSILFKQNLTWRQIEWLKEQTQLPIILKGVLHPEDARRAAALGVDGLIVSNHGGRQLDGVISGLDALPEIVTAVGNELTILMDGGVRRGADIIKALALGADAVLLGRPYVYGLVKGQRGVTAVLTNLKKDFVTGLAISGVTSPSELNSAIIKRLG</sequence>
<dbReference type="InterPro" id="IPR000262">
    <property type="entry name" value="FMN-dep_DH"/>
</dbReference>
<evidence type="ECO:0000256" key="11">
    <source>
        <dbReference type="ARBA" id="ARBA00050773"/>
    </source>
</evidence>
<dbReference type="PANTHER" id="PTHR10578">
    <property type="entry name" value="S -2-HYDROXY-ACID OXIDASE-RELATED"/>
    <property type="match status" value="1"/>
</dbReference>
<feature type="binding site" evidence="15">
    <location>
        <begin position="302"/>
        <end position="306"/>
    </location>
    <ligand>
        <name>FMN</name>
        <dbReference type="ChEBI" id="CHEBI:58210"/>
    </ligand>
</feature>
<feature type="binding site" evidence="15">
    <location>
        <begin position="86"/>
        <end position="88"/>
    </location>
    <ligand>
        <name>FMN</name>
        <dbReference type="ChEBI" id="CHEBI:58210"/>
    </ligand>
</feature>
<feature type="domain" description="FMN hydroxy acid dehydrogenase" evidence="16">
    <location>
        <begin position="7"/>
        <end position="374"/>
    </location>
</feature>
<dbReference type="PROSITE" id="PS00557">
    <property type="entry name" value="FMN_HYDROXY_ACID_DH_1"/>
    <property type="match status" value="1"/>
</dbReference>
<evidence type="ECO:0000256" key="4">
    <source>
        <dbReference type="ARBA" id="ARBA00022630"/>
    </source>
</evidence>
<dbReference type="Proteomes" id="UP000199300">
    <property type="component" value="Unassembled WGS sequence"/>
</dbReference>
<feature type="binding site" evidence="15">
    <location>
        <position position="115"/>
    </location>
    <ligand>
        <name>FMN</name>
        <dbReference type="ChEBI" id="CHEBI:58210"/>
    </ligand>
</feature>
<dbReference type="InterPro" id="IPR013785">
    <property type="entry name" value="Aldolase_TIM"/>
</dbReference>
<comment type="catalytic activity">
    <reaction evidence="10">
        <text>mandelate + O2 = phenylglyoxylate + H2O2</text>
        <dbReference type="Rhea" id="RHEA:68968"/>
        <dbReference type="ChEBI" id="CHEBI:15379"/>
        <dbReference type="ChEBI" id="CHEBI:16240"/>
        <dbReference type="ChEBI" id="CHEBI:25147"/>
        <dbReference type="ChEBI" id="CHEBI:36656"/>
    </reaction>
</comment>